<gene>
    <name evidence="4" type="ORF">KKR91_09725</name>
</gene>
<feature type="region of interest" description="Disordered" evidence="3">
    <location>
        <begin position="286"/>
        <end position="306"/>
    </location>
</feature>
<protein>
    <submittedName>
        <fullName evidence="4">Enoyl-CoA hydratase/isomerase family protein</fullName>
    </submittedName>
</protein>
<dbReference type="GO" id="GO:0006635">
    <property type="term" value="P:fatty acid beta-oxidation"/>
    <property type="evidence" value="ECO:0007669"/>
    <property type="project" value="TreeGrafter"/>
</dbReference>
<dbReference type="Gene3D" id="1.10.12.10">
    <property type="entry name" value="Lyase 2-enoyl-coa Hydratase, Chain A, domain 2"/>
    <property type="match status" value="1"/>
</dbReference>
<comment type="similarity">
    <text evidence="1">Belongs to the enoyl-CoA hydratase/isomerase family.</text>
</comment>
<organism evidence="4 5">
    <name type="scientific">Arthrobacter jiangjiafuii</name>
    <dbReference type="NCBI Taxonomy" id="2817475"/>
    <lineage>
        <taxon>Bacteria</taxon>
        <taxon>Bacillati</taxon>
        <taxon>Actinomycetota</taxon>
        <taxon>Actinomycetes</taxon>
        <taxon>Micrococcales</taxon>
        <taxon>Micrococcaceae</taxon>
        <taxon>Arthrobacter</taxon>
    </lineage>
</organism>
<reference evidence="4 5" key="1">
    <citation type="submission" date="2021-05" db="EMBL/GenBank/DDBJ databases">
        <title>Novel species in genus Arthrobacter.</title>
        <authorList>
            <person name="Zhang G."/>
        </authorList>
    </citation>
    <scope>NUCLEOTIDE SEQUENCE [LARGE SCALE GENOMIC DNA]</scope>
    <source>
        <strain evidence="5">zg-ZUI227</strain>
    </source>
</reference>
<accession>A0A975QYK5</accession>
<evidence type="ECO:0000313" key="4">
    <source>
        <dbReference type="EMBL" id="QWC08825.1"/>
    </source>
</evidence>
<keyword evidence="5" id="KW-1185">Reference proteome</keyword>
<dbReference type="CDD" id="cd06558">
    <property type="entry name" value="crotonase-like"/>
    <property type="match status" value="1"/>
</dbReference>
<evidence type="ECO:0000313" key="5">
    <source>
        <dbReference type="Proteomes" id="UP000676885"/>
    </source>
</evidence>
<keyword evidence="2" id="KW-0456">Lyase</keyword>
<sequence length="306" mass="32186">MGKGTLRVERDGPVATVFLSNPGRRNTLTAGMWREFAVVLAPLAQDDGVKVVIIRGEGEDFSAGADISDLRTILHNPENGLHDGGHVTAGEEAIAAFPKPVIAAVDGYCLGGAWQVAGACDFRLASDRAVFGITPAKIGIVYPLSGIRRLVRLAGPGAAKYLLFSGDFVPAEQALRLGLVERVIPQADFWTDVTSFARRLAGRSQLSLQAMKELVDVIAAVGPDDGAGNEAGTGIPGIPGSPGPVEQASRRWQQEMSASPDPAIGVRAFLAKEEPVFIWTAPTVAAAPAASTPHRHGTNINQEEAR</sequence>
<evidence type="ECO:0000256" key="3">
    <source>
        <dbReference type="SAM" id="MobiDB-lite"/>
    </source>
</evidence>
<evidence type="ECO:0000256" key="2">
    <source>
        <dbReference type="ARBA" id="ARBA00023239"/>
    </source>
</evidence>
<dbReference type="PANTHER" id="PTHR11941:SF127">
    <property type="entry name" value="ENOYL-COA HYDRATASE ECHA18 (ENOYL HYDRASE) (UNSATURATED ACYL-COA HYDRATASE) (CROTONASE)-RELATED"/>
    <property type="match status" value="1"/>
</dbReference>
<dbReference type="GO" id="GO:0016829">
    <property type="term" value="F:lyase activity"/>
    <property type="evidence" value="ECO:0007669"/>
    <property type="project" value="UniProtKB-KW"/>
</dbReference>
<dbReference type="Pfam" id="PF00378">
    <property type="entry name" value="ECH_1"/>
    <property type="match status" value="1"/>
</dbReference>
<dbReference type="InterPro" id="IPR014748">
    <property type="entry name" value="Enoyl-CoA_hydra_C"/>
</dbReference>
<dbReference type="InterPro" id="IPR001753">
    <property type="entry name" value="Enoyl-CoA_hydra/iso"/>
</dbReference>
<dbReference type="KEGG" id="ajg:KKR91_09725"/>
<dbReference type="AlphaFoldDB" id="A0A975QYK5"/>
<proteinExistence type="inferred from homology"/>
<dbReference type="InterPro" id="IPR029045">
    <property type="entry name" value="ClpP/crotonase-like_dom_sf"/>
</dbReference>
<dbReference type="Proteomes" id="UP000676885">
    <property type="component" value="Chromosome"/>
</dbReference>
<dbReference type="SUPFAM" id="SSF52096">
    <property type="entry name" value="ClpP/crotonase"/>
    <property type="match status" value="1"/>
</dbReference>
<dbReference type="PANTHER" id="PTHR11941">
    <property type="entry name" value="ENOYL-COA HYDRATASE-RELATED"/>
    <property type="match status" value="1"/>
</dbReference>
<dbReference type="RefSeq" id="WP_210229073.1">
    <property type="nucleotide sequence ID" value="NZ_CP076022.1"/>
</dbReference>
<dbReference type="EMBL" id="CP076022">
    <property type="protein sequence ID" value="QWC08825.1"/>
    <property type="molecule type" value="Genomic_DNA"/>
</dbReference>
<dbReference type="Gene3D" id="3.90.226.10">
    <property type="entry name" value="2-enoyl-CoA Hydratase, Chain A, domain 1"/>
    <property type="match status" value="1"/>
</dbReference>
<name>A0A975QYK5_9MICC</name>
<evidence type="ECO:0000256" key="1">
    <source>
        <dbReference type="ARBA" id="ARBA00005254"/>
    </source>
</evidence>